<dbReference type="Proteomes" id="UP000681722">
    <property type="component" value="Unassembled WGS sequence"/>
</dbReference>
<gene>
    <name evidence="1" type="ORF">GPM918_LOCUS28246</name>
    <name evidence="2" type="ORF">SRO942_LOCUS28728</name>
</gene>
<sequence>MYGQRVAQTLSDLSSNMQIDKQALGLLLLSCGAHFCNDSSVYRDNSFENKIVMFQALVTRPAYGKTSLFRLIRNAARDVFLFDPAFSGIDLGKDADGDKNYNVINEFSGSGLLEELNKVQSLCIFDEGDDQLEKLNIIQSDKSNSAVSCRGLLLTIHSGEDKHTKITKGQGRQSTRTKKLTMTFGSNGKSVQSLIGQKLDQPLFPDSMVERILWEALATKVMKTANRLKVLPDETLGFNQIFLTMSLCGNSTYKFEDDANNLVNKFMDELTELGKQSFRLMLV</sequence>
<dbReference type="OrthoDB" id="10037721at2759"/>
<comment type="caution">
    <text evidence="1">The sequence shown here is derived from an EMBL/GenBank/DDBJ whole genome shotgun (WGS) entry which is preliminary data.</text>
</comment>
<evidence type="ECO:0000313" key="1">
    <source>
        <dbReference type="EMBL" id="CAF1295323.1"/>
    </source>
</evidence>
<evidence type="ECO:0000313" key="2">
    <source>
        <dbReference type="EMBL" id="CAF4108961.1"/>
    </source>
</evidence>
<keyword evidence="3" id="KW-1185">Reference proteome</keyword>
<proteinExistence type="predicted"/>
<name>A0A815D341_9BILA</name>
<dbReference type="EMBL" id="CAJOBC010034772">
    <property type="protein sequence ID" value="CAF4108961.1"/>
    <property type="molecule type" value="Genomic_DNA"/>
</dbReference>
<reference evidence="1" key="1">
    <citation type="submission" date="2021-02" db="EMBL/GenBank/DDBJ databases">
        <authorList>
            <person name="Nowell W R."/>
        </authorList>
    </citation>
    <scope>NUCLEOTIDE SEQUENCE</scope>
</reference>
<protein>
    <submittedName>
        <fullName evidence="1">Uncharacterized protein</fullName>
    </submittedName>
</protein>
<evidence type="ECO:0000313" key="3">
    <source>
        <dbReference type="Proteomes" id="UP000663829"/>
    </source>
</evidence>
<organism evidence="1 3">
    <name type="scientific">Didymodactylos carnosus</name>
    <dbReference type="NCBI Taxonomy" id="1234261"/>
    <lineage>
        <taxon>Eukaryota</taxon>
        <taxon>Metazoa</taxon>
        <taxon>Spiralia</taxon>
        <taxon>Gnathifera</taxon>
        <taxon>Rotifera</taxon>
        <taxon>Eurotatoria</taxon>
        <taxon>Bdelloidea</taxon>
        <taxon>Philodinida</taxon>
        <taxon>Philodinidae</taxon>
        <taxon>Didymodactylos</taxon>
    </lineage>
</organism>
<dbReference type="Proteomes" id="UP000663829">
    <property type="component" value="Unassembled WGS sequence"/>
</dbReference>
<dbReference type="AlphaFoldDB" id="A0A815D341"/>
<dbReference type="EMBL" id="CAJNOQ010012241">
    <property type="protein sequence ID" value="CAF1295323.1"/>
    <property type="molecule type" value="Genomic_DNA"/>
</dbReference>
<accession>A0A815D341</accession>